<dbReference type="InterPro" id="IPR002885">
    <property type="entry name" value="PPR_rpt"/>
</dbReference>
<dbReference type="InterPro" id="IPR011990">
    <property type="entry name" value="TPR-like_helical_dom_sf"/>
</dbReference>
<dbReference type="Pfam" id="PF13812">
    <property type="entry name" value="PPR_3"/>
    <property type="match status" value="1"/>
</dbReference>
<dbReference type="RefSeq" id="XP_028489404.1">
    <property type="nucleotide sequence ID" value="XM_028631770.1"/>
</dbReference>
<dbReference type="EMBL" id="RCNU01000001">
    <property type="protein sequence ID" value="RWQ99759.1"/>
    <property type="molecule type" value="Genomic_DNA"/>
</dbReference>
<keyword evidence="2" id="KW-0809">Transit peptide</keyword>
<dbReference type="AlphaFoldDB" id="A0A443I6M4"/>
<keyword evidence="5" id="KW-1185">Reference proteome</keyword>
<keyword evidence="3" id="KW-0496">Mitochondrion</keyword>
<accession>A0A443I6M4</accession>
<comment type="subcellular location">
    <subcellularLocation>
        <location evidence="1">Mitochondrion</location>
    </subcellularLocation>
</comment>
<evidence type="ECO:0000313" key="4">
    <source>
        <dbReference type="EMBL" id="RWQ99759.1"/>
    </source>
</evidence>
<dbReference type="GeneID" id="39601047"/>
<dbReference type="GO" id="GO:0005739">
    <property type="term" value="C:mitochondrion"/>
    <property type="evidence" value="ECO:0007669"/>
    <property type="project" value="UniProtKB-SubCell"/>
</dbReference>
<sequence>MNAMLDPQYREVVASLPSSVFVEALRILSPAYFIEPYRPIYRPMHLTGVLAKMFKPLEVIFDEFVHNLAAIIRIRHEGEQTLGLAEYQHLLDCARAMGDVEMADAIWLDMKEERVDPDIQCYNHYMEAKVWDHTFVGREKYNLRVTPYYYRKRRSDTPSEGWQGYGTGNRSVRLKVMAIFRDMTQREIPPDERTFVNLFLACCRTGHTGNMKSILKLVWNVDIDLLREENDPEKIPPATSFEPSSPLHPSERLLFAVAHGFGTNNDLQSALRVLDYVSRSYNIPVPENVWYELFERSFVLSRPRFGPDAVRNAKGSVSYDFLTALFEVMTSAPYHVHPRAAEYFRMAKTAWTRARLREFRSHMNACYDLLREVRQQSRHARSVVAEYLTAASRADADDRNSVLQSSALADAIHTYGIRRLMTAQVTALVERMARLLLIHHRFTGRDNPVFEWQILPRGLEEWADFLPTTFWYYSGTGVVGFKGKTFWGQCKLKPHNKVAIRRVSRAENPEIWEEAEEVDDDFFWQSFRADTINMDLLSWLDRIRNTANGLAAPEEEAEPGHDTEKEIRSPSPTIPWLSLPWMRDVWARTVL</sequence>
<evidence type="ECO:0000256" key="3">
    <source>
        <dbReference type="ARBA" id="ARBA00023128"/>
    </source>
</evidence>
<dbReference type="VEuPathDB" id="FungiDB:C8Q69DRAFT_484536"/>
<proteinExistence type="predicted"/>
<evidence type="ECO:0000256" key="1">
    <source>
        <dbReference type="ARBA" id="ARBA00004173"/>
    </source>
</evidence>
<evidence type="ECO:0000313" key="5">
    <source>
        <dbReference type="Proteomes" id="UP000283841"/>
    </source>
</evidence>
<dbReference type="InterPro" id="IPR024319">
    <property type="entry name" value="ATPase_expression_mit"/>
</dbReference>
<reference evidence="4 5" key="1">
    <citation type="journal article" date="2018" name="Front. Microbiol.">
        <title>Genomic and genetic insights into a cosmopolitan fungus, Paecilomyces variotii (Eurotiales).</title>
        <authorList>
            <person name="Urquhart A.S."/>
            <person name="Mondo S.J."/>
            <person name="Makela M.R."/>
            <person name="Hane J.K."/>
            <person name="Wiebenga A."/>
            <person name="He G."/>
            <person name="Mihaltcheva S."/>
            <person name="Pangilinan J."/>
            <person name="Lipzen A."/>
            <person name="Barry K."/>
            <person name="de Vries R.P."/>
            <person name="Grigoriev I.V."/>
            <person name="Idnurm A."/>
        </authorList>
    </citation>
    <scope>NUCLEOTIDE SEQUENCE [LARGE SCALE GENOMIC DNA]</scope>
    <source>
        <strain evidence="4 5">CBS 101075</strain>
    </source>
</reference>
<gene>
    <name evidence="4" type="ORF">C8Q69DRAFT_484536</name>
</gene>
<comment type="caution">
    <text evidence="4">The sequence shown here is derived from an EMBL/GenBank/DDBJ whole genome shotgun (WGS) entry which is preliminary data.</text>
</comment>
<dbReference type="STRING" id="264951.A0A443I6M4"/>
<dbReference type="Proteomes" id="UP000283841">
    <property type="component" value="Unassembled WGS sequence"/>
</dbReference>
<dbReference type="Pfam" id="PF12921">
    <property type="entry name" value="ATP13"/>
    <property type="match status" value="1"/>
</dbReference>
<dbReference type="Gene3D" id="1.25.40.10">
    <property type="entry name" value="Tetratricopeptide repeat domain"/>
    <property type="match status" value="1"/>
</dbReference>
<evidence type="ECO:0000256" key="2">
    <source>
        <dbReference type="ARBA" id="ARBA00022946"/>
    </source>
</evidence>
<protein>
    <submittedName>
        <fullName evidence="4">Mitochondrial ATPase expression-domain-containing protein</fullName>
    </submittedName>
</protein>
<name>A0A443I6M4_BYSSP</name>
<organism evidence="4 5">
    <name type="scientific">Byssochlamys spectabilis</name>
    <name type="common">Paecilomyces variotii</name>
    <dbReference type="NCBI Taxonomy" id="264951"/>
    <lineage>
        <taxon>Eukaryota</taxon>
        <taxon>Fungi</taxon>
        <taxon>Dikarya</taxon>
        <taxon>Ascomycota</taxon>
        <taxon>Pezizomycotina</taxon>
        <taxon>Eurotiomycetes</taxon>
        <taxon>Eurotiomycetidae</taxon>
        <taxon>Eurotiales</taxon>
        <taxon>Thermoascaceae</taxon>
        <taxon>Paecilomyces</taxon>
    </lineage>
</organism>